<reference evidence="4 5" key="1">
    <citation type="submission" date="2018-10" db="EMBL/GenBank/DDBJ databases">
        <title>Ulvibacterium marinum gen. nov., sp. nov., a novel marine bacterium of the family Flavobacteriaceae, isolated from a culture of the green alga Ulva prolifera.</title>
        <authorList>
            <person name="Zhang Z."/>
        </authorList>
    </citation>
    <scope>NUCLEOTIDE SEQUENCE [LARGE SCALE GENOMIC DNA]</scope>
    <source>
        <strain evidence="4 5">CCMM003</strain>
    </source>
</reference>
<sequence length="430" mass="48823">MNIRWHLSLVCIVLLSFYTHAQPQRKLVKVIVSPDETDWTYEIGDRPEFSIAVLRNNVPSEGMEISYTIQPDPGYRMIEIWQEGTLSLKNGTAKVKAKKMNEPGFLRCTATVTVDGKEYSSYTTVGFDPNNIKPTTTLPKDFEEFWNKGKEELAEIPINPILTLLPERCTDKVDVYHVELDNIKGKIYGILCRPKKDGKYPAILRVPGAGIRPYYGEISDAEAGFLSFTIGIHGIPVTMEKKVYDNLMRGALNSYWTTNLDDKENAYYKRVYLGCVKAVDFIESLESFNGQDIGVTGGSQGGALSIITAGLDERIDYLAAFYPALSDLTGFLHGRAGGWPQIFLDEYTNKPEKIETSKYFDVVNFARFVKIPGWYSWGYNDNVCPPASMFAAYNLIDAKKELHVFQETQHWTFPEQRELRNAWLYGKLKE</sequence>
<evidence type="ECO:0000259" key="3">
    <source>
        <dbReference type="Pfam" id="PF05448"/>
    </source>
</evidence>
<evidence type="ECO:0000313" key="4">
    <source>
        <dbReference type="EMBL" id="RKN80398.1"/>
    </source>
</evidence>
<dbReference type="Pfam" id="PF05448">
    <property type="entry name" value="AXE1"/>
    <property type="match status" value="1"/>
</dbReference>
<dbReference type="InterPro" id="IPR008391">
    <property type="entry name" value="AXE1_dom"/>
</dbReference>
<gene>
    <name evidence="4" type="ORF">D7Z94_17750</name>
</gene>
<dbReference type="AlphaFoldDB" id="A0A3B0C6L2"/>
<feature type="domain" description="Acetyl xylan esterase" evidence="3">
    <location>
        <begin position="133"/>
        <end position="416"/>
    </location>
</feature>
<dbReference type="PANTHER" id="PTHR40111">
    <property type="entry name" value="CEPHALOSPORIN-C DEACETYLASE"/>
    <property type="match status" value="1"/>
</dbReference>
<dbReference type="SUPFAM" id="SSF53474">
    <property type="entry name" value="alpha/beta-Hydrolases"/>
    <property type="match status" value="1"/>
</dbReference>
<organism evidence="4 5">
    <name type="scientific">Ulvibacterium marinum</name>
    <dbReference type="NCBI Taxonomy" id="2419782"/>
    <lineage>
        <taxon>Bacteria</taxon>
        <taxon>Pseudomonadati</taxon>
        <taxon>Bacteroidota</taxon>
        <taxon>Flavobacteriia</taxon>
        <taxon>Flavobacteriales</taxon>
        <taxon>Flavobacteriaceae</taxon>
        <taxon>Ulvibacterium</taxon>
    </lineage>
</organism>
<protein>
    <submittedName>
        <fullName evidence="4">Acetylxylan esterase</fullName>
    </submittedName>
</protein>
<dbReference type="InterPro" id="IPR029058">
    <property type="entry name" value="AB_hydrolase_fold"/>
</dbReference>
<dbReference type="GO" id="GO:0052689">
    <property type="term" value="F:carboxylic ester hydrolase activity"/>
    <property type="evidence" value="ECO:0007669"/>
    <property type="project" value="TreeGrafter"/>
</dbReference>
<accession>A0A3B0C6L2</accession>
<keyword evidence="5" id="KW-1185">Reference proteome</keyword>
<feature type="signal peptide" evidence="2">
    <location>
        <begin position="1"/>
        <end position="21"/>
    </location>
</feature>
<dbReference type="Proteomes" id="UP000276603">
    <property type="component" value="Unassembled WGS sequence"/>
</dbReference>
<evidence type="ECO:0000313" key="5">
    <source>
        <dbReference type="Proteomes" id="UP000276603"/>
    </source>
</evidence>
<dbReference type="RefSeq" id="WP_120713205.1">
    <property type="nucleotide sequence ID" value="NZ_RBCJ01000003.1"/>
</dbReference>
<proteinExistence type="predicted"/>
<evidence type="ECO:0000256" key="1">
    <source>
        <dbReference type="PIRSR" id="PIRSR639069-1"/>
    </source>
</evidence>
<dbReference type="Gene3D" id="3.40.50.1820">
    <property type="entry name" value="alpha/beta hydrolase"/>
    <property type="match status" value="1"/>
</dbReference>
<dbReference type="InterPro" id="IPR039069">
    <property type="entry name" value="CE7"/>
</dbReference>
<keyword evidence="2" id="KW-0732">Signal</keyword>
<feature type="active site" description="Charge relay system" evidence="1">
    <location>
        <position position="410"/>
    </location>
</feature>
<feature type="active site" description="Charge relay system" evidence="1">
    <location>
        <position position="381"/>
    </location>
</feature>
<comment type="caution">
    <text evidence="4">The sequence shown here is derived from an EMBL/GenBank/DDBJ whole genome shotgun (WGS) entry which is preliminary data.</text>
</comment>
<name>A0A3B0C6L2_9FLAO</name>
<dbReference type="OrthoDB" id="3668964at2"/>
<feature type="active site" description="Nucleophile" evidence="1">
    <location>
        <position position="299"/>
    </location>
</feature>
<feature type="chain" id="PRO_5017290437" evidence="2">
    <location>
        <begin position="22"/>
        <end position="430"/>
    </location>
</feature>
<dbReference type="EMBL" id="RBCJ01000003">
    <property type="protein sequence ID" value="RKN80398.1"/>
    <property type="molecule type" value="Genomic_DNA"/>
</dbReference>
<dbReference type="GO" id="GO:0005976">
    <property type="term" value="P:polysaccharide metabolic process"/>
    <property type="evidence" value="ECO:0007669"/>
    <property type="project" value="TreeGrafter"/>
</dbReference>
<dbReference type="PANTHER" id="PTHR40111:SF1">
    <property type="entry name" value="CEPHALOSPORIN-C DEACETYLASE"/>
    <property type="match status" value="1"/>
</dbReference>
<evidence type="ECO:0000256" key="2">
    <source>
        <dbReference type="SAM" id="SignalP"/>
    </source>
</evidence>